<dbReference type="HOGENOM" id="CLU_034589_0_0_1"/>
<evidence type="ECO:0000256" key="3">
    <source>
        <dbReference type="ARBA" id="ARBA00022603"/>
    </source>
</evidence>
<protein>
    <recommendedName>
        <fullName evidence="6">CTCHY-type domain-containing protein</fullName>
    </recommendedName>
</protein>
<gene>
    <name evidence="7" type="ORF">DAPPUDRAFT_43964</name>
</gene>
<evidence type="ECO:0000256" key="2">
    <source>
        <dbReference type="ARBA" id="ARBA00022490"/>
    </source>
</evidence>
<keyword evidence="8" id="KW-1185">Reference proteome</keyword>
<keyword evidence="2" id="KW-0963">Cytoplasm</keyword>
<feature type="domain" description="CTCHY-type" evidence="6">
    <location>
        <begin position="320"/>
        <end position="381"/>
    </location>
</feature>
<dbReference type="PANTHER" id="PTHR13493:SF3">
    <property type="entry name" value="RRNA N6-ADENOSINE-METHYLTRANSFERASE ZCCHC4"/>
    <property type="match status" value="1"/>
</dbReference>
<dbReference type="PANTHER" id="PTHR13493">
    <property type="entry name" value="ZINC FINGER CCHC DOMAIN-CONTAINING"/>
    <property type="match status" value="1"/>
</dbReference>
<keyword evidence="5" id="KW-0862">Zinc</keyword>
<dbReference type="GO" id="GO:0005730">
    <property type="term" value="C:nucleolus"/>
    <property type="evidence" value="ECO:0000318"/>
    <property type="project" value="GO_Central"/>
</dbReference>
<keyword evidence="5" id="KW-0479">Metal-binding</keyword>
<dbReference type="InterPro" id="IPR017921">
    <property type="entry name" value="Znf_CTCHY"/>
</dbReference>
<organism evidence="7 8">
    <name type="scientific">Daphnia pulex</name>
    <name type="common">Water flea</name>
    <dbReference type="NCBI Taxonomy" id="6669"/>
    <lineage>
        <taxon>Eukaryota</taxon>
        <taxon>Metazoa</taxon>
        <taxon>Ecdysozoa</taxon>
        <taxon>Arthropoda</taxon>
        <taxon>Crustacea</taxon>
        <taxon>Branchiopoda</taxon>
        <taxon>Diplostraca</taxon>
        <taxon>Cladocera</taxon>
        <taxon>Anomopoda</taxon>
        <taxon>Daphniidae</taxon>
        <taxon>Daphnia</taxon>
    </lineage>
</organism>
<sequence>MTGPMLLFEKSSNVDKRFFACSAYRDRKLCSAYVLETDWKNYKEKEPKESQLLSSSRKLDYIRENILDKPDSSLEHKSYCHSCGELFVQDEKHVNHQITKRISEDLLKKPSQFLDPLDHSKKEAQYFFSENSINVILGLLQDAKVNHVLCIACPTIFERLKNDGSKKCLMLDLDIRFRQFYGPQEYLLYNMFNHHFFNGIEGVSIYEQFLKEAKNNLAVVMDPPFGGKVEIIAHTLRKIDSEYKRLNGVKSSEISNFWIFPYFMESQILNKLPNFAMLDYKIEYTNHSQFQKGPKGRKQGSPVRIFTNVNLQKLKLPASEGYRYCGLCKKWISPENKHCSSCNSCTSKDGRTYVHCVKCQRCVKPTWIHCVKCNRCALAEHPCMLFQERTKEVANLKVNLN</sequence>
<dbReference type="FunCoup" id="E9G0B4">
    <property type="interactions" value="1521"/>
</dbReference>
<evidence type="ECO:0000313" key="8">
    <source>
        <dbReference type="Proteomes" id="UP000000305"/>
    </source>
</evidence>
<keyword evidence="3" id="KW-0489">Methyltransferase</keyword>
<dbReference type="eggNOG" id="KOG4399">
    <property type="taxonomic scope" value="Eukaryota"/>
</dbReference>
<dbReference type="GO" id="GO:0008270">
    <property type="term" value="F:zinc ion binding"/>
    <property type="evidence" value="ECO:0007669"/>
    <property type="project" value="UniProtKB-KW"/>
</dbReference>
<proteinExistence type="predicted"/>
<dbReference type="Proteomes" id="UP000000305">
    <property type="component" value="Unassembled WGS sequence"/>
</dbReference>
<name>E9G0B4_DAPPU</name>
<evidence type="ECO:0000256" key="4">
    <source>
        <dbReference type="ARBA" id="ARBA00022679"/>
    </source>
</evidence>
<keyword evidence="5" id="KW-0863">Zinc-finger</keyword>
<evidence type="ECO:0000256" key="5">
    <source>
        <dbReference type="PROSITE-ProRule" id="PRU00965"/>
    </source>
</evidence>
<dbReference type="PROSITE" id="PS51270">
    <property type="entry name" value="ZF_CTCHY"/>
    <property type="match status" value="1"/>
</dbReference>
<evidence type="ECO:0000256" key="1">
    <source>
        <dbReference type="ARBA" id="ARBA00004496"/>
    </source>
</evidence>
<keyword evidence="4" id="KW-0808">Transferase</keyword>
<dbReference type="InterPro" id="IPR039846">
    <property type="entry name" value="ZCCHC4"/>
</dbReference>
<dbReference type="PROSITE" id="PS50216">
    <property type="entry name" value="DHHC"/>
    <property type="match status" value="1"/>
</dbReference>
<dbReference type="Pfam" id="PF10237">
    <property type="entry name" value="N6-adenineMlase"/>
    <property type="match status" value="1"/>
</dbReference>
<dbReference type="InParanoid" id="E9G0B4"/>
<dbReference type="GO" id="GO:0031167">
    <property type="term" value="P:rRNA methylation"/>
    <property type="evidence" value="ECO:0000318"/>
    <property type="project" value="GO_Central"/>
</dbReference>
<evidence type="ECO:0000313" key="7">
    <source>
        <dbReference type="EMBL" id="EFX87433.1"/>
    </source>
</evidence>
<dbReference type="OrthoDB" id="431817at2759"/>
<reference evidence="7 8" key="1">
    <citation type="journal article" date="2011" name="Science">
        <title>The ecoresponsive genome of Daphnia pulex.</title>
        <authorList>
            <person name="Colbourne J.K."/>
            <person name="Pfrender M.E."/>
            <person name="Gilbert D."/>
            <person name="Thomas W.K."/>
            <person name="Tucker A."/>
            <person name="Oakley T.H."/>
            <person name="Tokishita S."/>
            <person name="Aerts A."/>
            <person name="Arnold G.J."/>
            <person name="Basu M.K."/>
            <person name="Bauer D.J."/>
            <person name="Caceres C.E."/>
            <person name="Carmel L."/>
            <person name="Casola C."/>
            <person name="Choi J.H."/>
            <person name="Detter J.C."/>
            <person name="Dong Q."/>
            <person name="Dusheyko S."/>
            <person name="Eads B.D."/>
            <person name="Frohlich T."/>
            <person name="Geiler-Samerotte K.A."/>
            <person name="Gerlach D."/>
            <person name="Hatcher P."/>
            <person name="Jogdeo S."/>
            <person name="Krijgsveld J."/>
            <person name="Kriventseva E.V."/>
            <person name="Kultz D."/>
            <person name="Laforsch C."/>
            <person name="Lindquist E."/>
            <person name="Lopez J."/>
            <person name="Manak J.R."/>
            <person name="Muller J."/>
            <person name="Pangilinan J."/>
            <person name="Patwardhan R.P."/>
            <person name="Pitluck S."/>
            <person name="Pritham E.J."/>
            <person name="Rechtsteiner A."/>
            <person name="Rho M."/>
            <person name="Rogozin I.B."/>
            <person name="Sakarya O."/>
            <person name="Salamov A."/>
            <person name="Schaack S."/>
            <person name="Shapiro H."/>
            <person name="Shiga Y."/>
            <person name="Skalitzky C."/>
            <person name="Smith Z."/>
            <person name="Souvorov A."/>
            <person name="Sung W."/>
            <person name="Tang Z."/>
            <person name="Tsuchiya D."/>
            <person name="Tu H."/>
            <person name="Vos H."/>
            <person name="Wang M."/>
            <person name="Wolf Y.I."/>
            <person name="Yamagata H."/>
            <person name="Yamada T."/>
            <person name="Ye Y."/>
            <person name="Shaw J.R."/>
            <person name="Andrews J."/>
            <person name="Crease T.J."/>
            <person name="Tang H."/>
            <person name="Lucas S.M."/>
            <person name="Robertson H.M."/>
            <person name="Bork P."/>
            <person name="Koonin E.V."/>
            <person name="Zdobnov E.M."/>
            <person name="Grigoriev I.V."/>
            <person name="Lynch M."/>
            <person name="Boore J.L."/>
        </authorList>
    </citation>
    <scope>NUCLEOTIDE SEQUENCE [LARGE SCALE GENOMIC DNA]</scope>
</reference>
<dbReference type="KEGG" id="dpx:DAPPUDRAFT_43964"/>
<accession>E9G0B4</accession>
<dbReference type="PhylomeDB" id="E9G0B4"/>
<dbReference type="OMA" id="FPYFMEH"/>
<dbReference type="STRING" id="6669.E9G0B4"/>
<dbReference type="InterPro" id="IPR041370">
    <property type="entry name" value="Mlase_EEF1AKMT1/ZCCHC4"/>
</dbReference>
<dbReference type="EMBL" id="GL732528">
    <property type="protein sequence ID" value="EFX87433.1"/>
    <property type="molecule type" value="Genomic_DNA"/>
</dbReference>
<dbReference type="GO" id="GO:0005737">
    <property type="term" value="C:cytoplasm"/>
    <property type="evidence" value="ECO:0000318"/>
    <property type="project" value="GO_Central"/>
</dbReference>
<dbReference type="GO" id="GO:0008988">
    <property type="term" value="F:rRNA (adenine-N6-)-methyltransferase activity"/>
    <property type="evidence" value="ECO:0000318"/>
    <property type="project" value="GO_Central"/>
</dbReference>
<evidence type="ECO:0000259" key="6">
    <source>
        <dbReference type="PROSITE" id="PS51270"/>
    </source>
</evidence>
<dbReference type="SUPFAM" id="SSF161245">
    <property type="entry name" value="Zinc hairpin stack"/>
    <property type="match status" value="1"/>
</dbReference>
<comment type="subcellular location">
    <subcellularLocation>
        <location evidence="1">Cytoplasm</location>
    </subcellularLocation>
</comment>
<dbReference type="InterPro" id="IPR037275">
    <property type="entry name" value="Znf_CTCHY_sf"/>
</dbReference>
<dbReference type="AlphaFoldDB" id="E9G0B4"/>